<protein>
    <submittedName>
        <fullName evidence="2">Adenylate cyclase, class 3</fullName>
    </submittedName>
</protein>
<evidence type="ECO:0000259" key="1">
    <source>
        <dbReference type="PROSITE" id="PS50125"/>
    </source>
</evidence>
<dbReference type="Proteomes" id="UP000199400">
    <property type="component" value="Unassembled WGS sequence"/>
</dbReference>
<dbReference type="GO" id="GO:0006171">
    <property type="term" value="P:cAMP biosynthetic process"/>
    <property type="evidence" value="ECO:0007669"/>
    <property type="project" value="TreeGrafter"/>
</dbReference>
<dbReference type="Gene3D" id="3.30.530.20">
    <property type="match status" value="1"/>
</dbReference>
<dbReference type="PROSITE" id="PS50125">
    <property type="entry name" value="GUANYLATE_CYCLASE_2"/>
    <property type="match status" value="1"/>
</dbReference>
<dbReference type="InterPro" id="IPR023393">
    <property type="entry name" value="START-like_dom_sf"/>
</dbReference>
<dbReference type="GO" id="GO:0035556">
    <property type="term" value="P:intracellular signal transduction"/>
    <property type="evidence" value="ECO:0007669"/>
    <property type="project" value="InterPro"/>
</dbReference>
<dbReference type="EMBL" id="FOMX01000010">
    <property type="protein sequence ID" value="SFE20829.1"/>
    <property type="molecule type" value="Genomic_DNA"/>
</dbReference>
<organism evidence="2 3">
    <name type="scientific">Nannocystis exedens</name>
    <dbReference type="NCBI Taxonomy" id="54"/>
    <lineage>
        <taxon>Bacteria</taxon>
        <taxon>Pseudomonadati</taxon>
        <taxon>Myxococcota</taxon>
        <taxon>Polyangia</taxon>
        <taxon>Nannocystales</taxon>
        <taxon>Nannocystaceae</taxon>
        <taxon>Nannocystis</taxon>
    </lineage>
</organism>
<dbReference type="InterPro" id="IPR045983">
    <property type="entry name" value="GUC-dom-containing_N"/>
</dbReference>
<evidence type="ECO:0000313" key="2">
    <source>
        <dbReference type="EMBL" id="SFE20829.1"/>
    </source>
</evidence>
<dbReference type="Pfam" id="PF00211">
    <property type="entry name" value="Guanylate_cyc"/>
    <property type="match status" value="1"/>
</dbReference>
<dbReference type="SUPFAM" id="SSF55961">
    <property type="entry name" value="Bet v1-like"/>
    <property type="match status" value="1"/>
</dbReference>
<reference evidence="3" key="1">
    <citation type="submission" date="2016-10" db="EMBL/GenBank/DDBJ databases">
        <authorList>
            <person name="Varghese N."/>
            <person name="Submissions S."/>
        </authorList>
    </citation>
    <scope>NUCLEOTIDE SEQUENCE [LARGE SCALE GENOMIC DNA]</scope>
    <source>
        <strain evidence="3">ATCC 25963</strain>
    </source>
</reference>
<dbReference type="InterPro" id="IPR050697">
    <property type="entry name" value="Adenylyl/Guanylyl_Cyclase_3/4"/>
</dbReference>
<dbReference type="PANTHER" id="PTHR43081:SF19">
    <property type="entry name" value="PH-SENSITIVE ADENYLATE CYCLASE RV1264"/>
    <property type="match status" value="1"/>
</dbReference>
<dbReference type="SMART" id="SM00044">
    <property type="entry name" value="CYCc"/>
    <property type="match status" value="1"/>
</dbReference>
<dbReference type="SUPFAM" id="SSF55073">
    <property type="entry name" value="Nucleotide cyclase"/>
    <property type="match status" value="1"/>
</dbReference>
<dbReference type="InterPro" id="IPR029787">
    <property type="entry name" value="Nucleotide_cyclase"/>
</dbReference>
<dbReference type="CDD" id="cd07302">
    <property type="entry name" value="CHD"/>
    <property type="match status" value="1"/>
</dbReference>
<dbReference type="GO" id="GO:0004016">
    <property type="term" value="F:adenylate cyclase activity"/>
    <property type="evidence" value="ECO:0007669"/>
    <property type="project" value="UniProtKB-ARBA"/>
</dbReference>
<dbReference type="AlphaFoldDB" id="A0A1I1YN34"/>
<dbReference type="InterPro" id="IPR001054">
    <property type="entry name" value="A/G_cyclase"/>
</dbReference>
<dbReference type="PANTHER" id="PTHR43081">
    <property type="entry name" value="ADENYLATE CYCLASE, TERMINAL-DIFFERENTIATION SPECIFIC-RELATED"/>
    <property type="match status" value="1"/>
</dbReference>
<feature type="domain" description="Guanylate cyclase" evidence="1">
    <location>
        <begin position="472"/>
        <end position="590"/>
    </location>
</feature>
<gene>
    <name evidence="2" type="ORF">SAMN02745121_03404</name>
</gene>
<dbReference type="Gene3D" id="3.30.70.1230">
    <property type="entry name" value="Nucleotide cyclase"/>
    <property type="match status" value="1"/>
</dbReference>
<name>A0A1I1YN34_9BACT</name>
<dbReference type="Pfam" id="PF19363">
    <property type="entry name" value="DUF5939"/>
    <property type="match status" value="1"/>
</dbReference>
<sequence>MSCETCGPRRLAKRRVREIAARNGPPRAAALLKSGVMQPEVYAWEFDIPVARPSLWAFVSDTERLNRLAGVFPVHYQYKPLDTGGSEVVAEARAAGVLLRWVERPCEWVEPEYFRFTRDYSKGPFVRLVSEVRLRDGDRPGTTRLTHTITVTPGHFMGRVLARVAIGVQTRAGFARAYALAPQWAAGQELPAIGSERLPPRGFAARELRRVLVPLAHRLGTPALAEHLSHHLLGKPDSELDSLAPHVLASEWRVDRRPLLRLFLHATRAGLFALQYHLVCPSCRRSKASVASLADLREHGHCPSCNIRFDVDFDRAVEVRFSPRPLGVGDDAAEYCHAGPRNTPHRVAGWNFEPGTSRQVEALLGPGRHQLVSPQAGSVYFDVVDEPDAPREAALTLATDGLSGAPERMRAGPVRLVVDSRFGVPAELMIARARWADDAVTVAELTAIQEFRELFGGELLAPGAEFSIQNMVFLFTDLVGSTAMYERLGDAAAFSLVRRHFDLLADIYSQHGGALVKTIGDAIMAVFRRGDDALRAALAMHAKIPGLREVEGGAGLALRIGLHRGPCIAMTANDRIDYFGTTVNTAARVQGVAGGHEVALSPAMLELPEVRAALAETKLPARTEELKLKGLVGRHAISIVQVPPPA</sequence>
<evidence type="ECO:0000313" key="3">
    <source>
        <dbReference type="Proteomes" id="UP000199400"/>
    </source>
</evidence>
<accession>A0A1I1YN34</accession>
<keyword evidence="3" id="KW-1185">Reference proteome</keyword>
<proteinExistence type="predicted"/>
<dbReference type="STRING" id="54.SAMN02745121_03404"/>